<evidence type="ECO:0000256" key="3">
    <source>
        <dbReference type="ARBA" id="ARBA00022692"/>
    </source>
</evidence>
<dbReference type="SUPFAM" id="SSF161098">
    <property type="entry name" value="MetI-like"/>
    <property type="match status" value="1"/>
</dbReference>
<dbReference type="EMBL" id="JBHUMJ010000002">
    <property type="protein sequence ID" value="MFD2700960.1"/>
    <property type="molecule type" value="Genomic_DNA"/>
</dbReference>
<evidence type="ECO:0000256" key="1">
    <source>
        <dbReference type="ARBA" id="ARBA00004141"/>
    </source>
</evidence>
<dbReference type="PANTHER" id="PTHR43496:SF1">
    <property type="entry name" value="POLYGALACTURONAN_RHAMNOGALACTURONAN TRANSPORT SYSTEM PERMEASE PROTEIN YTEP"/>
    <property type="match status" value="1"/>
</dbReference>
<evidence type="ECO:0000259" key="7">
    <source>
        <dbReference type="PROSITE" id="PS50928"/>
    </source>
</evidence>
<feature type="transmembrane region" description="Helical" evidence="6">
    <location>
        <begin position="94"/>
        <end position="115"/>
    </location>
</feature>
<keyword evidence="9" id="KW-1185">Reference proteome</keyword>
<evidence type="ECO:0000256" key="6">
    <source>
        <dbReference type="RuleBase" id="RU363032"/>
    </source>
</evidence>
<keyword evidence="5 6" id="KW-0472">Membrane</keyword>
<dbReference type="RefSeq" id="WP_377782672.1">
    <property type="nucleotide sequence ID" value="NZ_JBHUMJ010000002.1"/>
</dbReference>
<feature type="transmembrane region" description="Helical" evidence="6">
    <location>
        <begin position="30"/>
        <end position="48"/>
    </location>
</feature>
<dbReference type="Proteomes" id="UP001597540">
    <property type="component" value="Unassembled WGS sequence"/>
</dbReference>
<keyword evidence="3 6" id="KW-0812">Transmembrane</keyword>
<name>A0ABW5SMB3_9BACL</name>
<organism evidence="8 9">
    <name type="scientific">Paenibacillus shunpengii</name>
    <dbReference type="NCBI Taxonomy" id="2054424"/>
    <lineage>
        <taxon>Bacteria</taxon>
        <taxon>Bacillati</taxon>
        <taxon>Bacillota</taxon>
        <taxon>Bacilli</taxon>
        <taxon>Bacillales</taxon>
        <taxon>Paenibacillaceae</taxon>
        <taxon>Paenibacillus</taxon>
    </lineage>
</organism>
<dbReference type="CDD" id="cd06261">
    <property type="entry name" value="TM_PBP2"/>
    <property type="match status" value="1"/>
</dbReference>
<evidence type="ECO:0000313" key="8">
    <source>
        <dbReference type="EMBL" id="MFD2700960.1"/>
    </source>
</evidence>
<evidence type="ECO:0000256" key="2">
    <source>
        <dbReference type="ARBA" id="ARBA00022448"/>
    </source>
</evidence>
<proteinExistence type="inferred from homology"/>
<feature type="transmembrane region" description="Helical" evidence="6">
    <location>
        <begin position="224"/>
        <end position="242"/>
    </location>
</feature>
<comment type="subcellular location">
    <subcellularLocation>
        <location evidence="6">Cell membrane</location>
        <topology evidence="6">Multi-pass membrane protein</topology>
    </subcellularLocation>
    <subcellularLocation>
        <location evidence="1">Membrane</location>
        <topology evidence="1">Multi-pass membrane protein</topology>
    </subcellularLocation>
</comment>
<dbReference type="PANTHER" id="PTHR43496">
    <property type="entry name" value="PROTEIN LPLB"/>
    <property type="match status" value="1"/>
</dbReference>
<reference evidence="9" key="1">
    <citation type="journal article" date="2019" name="Int. J. Syst. Evol. Microbiol.">
        <title>The Global Catalogue of Microorganisms (GCM) 10K type strain sequencing project: providing services to taxonomists for standard genome sequencing and annotation.</title>
        <authorList>
            <consortium name="The Broad Institute Genomics Platform"/>
            <consortium name="The Broad Institute Genome Sequencing Center for Infectious Disease"/>
            <person name="Wu L."/>
            <person name="Ma J."/>
        </authorList>
    </citation>
    <scope>NUCLEOTIDE SEQUENCE [LARGE SCALE GENOMIC DNA]</scope>
    <source>
        <strain evidence="9">KCTC 33849</strain>
    </source>
</reference>
<dbReference type="Gene3D" id="1.10.3720.10">
    <property type="entry name" value="MetI-like"/>
    <property type="match status" value="1"/>
</dbReference>
<dbReference type="InterPro" id="IPR035906">
    <property type="entry name" value="MetI-like_sf"/>
</dbReference>
<feature type="domain" description="ABC transmembrane type-1" evidence="7">
    <location>
        <begin position="90"/>
        <end position="305"/>
    </location>
</feature>
<evidence type="ECO:0000313" key="9">
    <source>
        <dbReference type="Proteomes" id="UP001597540"/>
    </source>
</evidence>
<keyword evidence="2 6" id="KW-0813">Transport</keyword>
<accession>A0ABW5SMB3</accession>
<feature type="transmembrane region" description="Helical" evidence="6">
    <location>
        <begin position="284"/>
        <end position="309"/>
    </location>
</feature>
<evidence type="ECO:0000256" key="4">
    <source>
        <dbReference type="ARBA" id="ARBA00022989"/>
    </source>
</evidence>
<comment type="similarity">
    <text evidence="6">Belongs to the binding-protein-dependent transport system permease family.</text>
</comment>
<keyword evidence="4 6" id="KW-1133">Transmembrane helix</keyword>
<sequence>MKSEVITPHPSSVGKAYHRNRLRRMVRNKWLYIMLLPGLIYFIIFKYIPMYGVLLAFQNYQPFLGFLNSEWVGMKHFDRFFGDPLFWMLLKNTFILAAYNIFFFFPLPIIVALMLNELRIEVYKRFIQTLIYIPHFMSWVVIVSIAYLLFTTEGGVVNEAIAAFGGEKIQFLASPEWFRGFVTAEVIWKETGWGTIIFLAALAGVDTQLYEAARMDGANRFRQLWHITLPAIRSTIIVLLILRLGNFLDTGFEQIWLMLNPLNREVGEVFDTYVYSTGIAQGQYSYSTAVGLFKSVVGLALVFGANYLAKRFGEEGIL</sequence>
<feature type="transmembrane region" description="Helical" evidence="6">
    <location>
        <begin position="192"/>
        <end position="212"/>
    </location>
</feature>
<gene>
    <name evidence="8" type="ORF">ACFSVM_10815</name>
</gene>
<feature type="transmembrane region" description="Helical" evidence="6">
    <location>
        <begin position="127"/>
        <end position="150"/>
    </location>
</feature>
<dbReference type="InterPro" id="IPR000515">
    <property type="entry name" value="MetI-like"/>
</dbReference>
<dbReference type="PROSITE" id="PS50928">
    <property type="entry name" value="ABC_TM1"/>
    <property type="match status" value="1"/>
</dbReference>
<comment type="caution">
    <text evidence="8">The sequence shown here is derived from an EMBL/GenBank/DDBJ whole genome shotgun (WGS) entry which is preliminary data.</text>
</comment>
<protein>
    <submittedName>
        <fullName evidence="8">ABC transporter permease</fullName>
    </submittedName>
</protein>
<dbReference type="Pfam" id="PF00528">
    <property type="entry name" value="BPD_transp_1"/>
    <property type="match status" value="1"/>
</dbReference>
<evidence type="ECO:0000256" key="5">
    <source>
        <dbReference type="ARBA" id="ARBA00023136"/>
    </source>
</evidence>